<name>A0ABS2EBZ6_9FIRM</name>
<evidence type="ECO:0000256" key="5">
    <source>
        <dbReference type="ARBA" id="ARBA00022801"/>
    </source>
</evidence>
<keyword evidence="6" id="KW-0862">Zinc</keyword>
<dbReference type="Gene3D" id="3.20.20.140">
    <property type="entry name" value="Metal-dependent hydrolases"/>
    <property type="match status" value="1"/>
</dbReference>
<dbReference type="EMBL" id="JACLYY010000017">
    <property type="protein sequence ID" value="MBM6739174.1"/>
    <property type="molecule type" value="Genomic_DNA"/>
</dbReference>
<dbReference type="Pfam" id="PF00962">
    <property type="entry name" value="A_deaminase"/>
    <property type="match status" value="1"/>
</dbReference>
<dbReference type="PANTHER" id="PTHR11409:SF43">
    <property type="entry name" value="ADENOSINE DEAMINASE"/>
    <property type="match status" value="1"/>
</dbReference>
<proteinExistence type="inferred from homology"/>
<feature type="domain" description="Adenosine deaminase" evidence="7">
    <location>
        <begin position="10"/>
        <end position="323"/>
    </location>
</feature>
<sequence>MGKNKWTRFPKVELHCHLDGSLSREFVEERLGRPVSLRELQVDRDCRSLAQYLEKFDLPLACLQDEEGLRGAGYDFIKTVSEENVRYAEVRFAPSLSAHGSFTCREVIRSLLEGLERGRKDFGTEYNVIVCAMRGHTFEQNLSMMRAAREFLGQGVCAADLAGNEAAYPMADFLELFARARELGLPFTIHAGECGSAANIRDALEAGALRIGHGIAMGGQTELERLCRQKNIGIEMCPVSNLQTKAVESPGEYPLREFLDQRLKVTINTDNRTVSGSTLSGELEFVQESWGIRDQEIWQLMENAAEVSFAPDRVKEKLIRQIRAAKGGDYETL</sequence>
<dbReference type="InterPro" id="IPR006330">
    <property type="entry name" value="Ado/ade_deaminase"/>
</dbReference>
<dbReference type="PANTHER" id="PTHR11409">
    <property type="entry name" value="ADENOSINE DEAMINASE"/>
    <property type="match status" value="1"/>
</dbReference>
<dbReference type="RefSeq" id="WP_205148754.1">
    <property type="nucleotide sequence ID" value="NZ_JACLYY010000017.1"/>
</dbReference>
<evidence type="ECO:0000256" key="6">
    <source>
        <dbReference type="ARBA" id="ARBA00022833"/>
    </source>
</evidence>
<dbReference type="NCBIfam" id="TIGR01430">
    <property type="entry name" value="aden_deam"/>
    <property type="match status" value="1"/>
</dbReference>
<dbReference type="EC" id="3.5.4.4" evidence="3"/>
<gene>
    <name evidence="8" type="primary">add</name>
    <name evidence="8" type="ORF">H7U36_13880</name>
</gene>
<dbReference type="Proteomes" id="UP000716906">
    <property type="component" value="Unassembled WGS sequence"/>
</dbReference>
<organism evidence="8 9">
    <name type="scientific">Faecalicatena fissicatena</name>
    <dbReference type="NCBI Taxonomy" id="290055"/>
    <lineage>
        <taxon>Bacteria</taxon>
        <taxon>Bacillati</taxon>
        <taxon>Bacillota</taxon>
        <taxon>Clostridia</taxon>
        <taxon>Lachnospirales</taxon>
        <taxon>Lachnospiraceae</taxon>
        <taxon>Faecalicatena</taxon>
    </lineage>
</organism>
<keyword evidence="5 8" id="KW-0378">Hydrolase</keyword>
<protein>
    <recommendedName>
        <fullName evidence="3">adenosine deaminase</fullName>
        <ecNumber evidence="3">3.5.4.4</ecNumber>
    </recommendedName>
</protein>
<evidence type="ECO:0000313" key="8">
    <source>
        <dbReference type="EMBL" id="MBM6739174.1"/>
    </source>
</evidence>
<keyword evidence="4" id="KW-0479">Metal-binding</keyword>
<comment type="similarity">
    <text evidence="2">Belongs to the metallo-dependent hydrolases superfamily. Adenosine and AMP deaminases family.</text>
</comment>
<comment type="cofactor">
    <cofactor evidence="1">
        <name>Zn(2+)</name>
        <dbReference type="ChEBI" id="CHEBI:29105"/>
    </cofactor>
</comment>
<evidence type="ECO:0000313" key="9">
    <source>
        <dbReference type="Proteomes" id="UP000716906"/>
    </source>
</evidence>
<evidence type="ECO:0000259" key="7">
    <source>
        <dbReference type="Pfam" id="PF00962"/>
    </source>
</evidence>
<evidence type="ECO:0000256" key="2">
    <source>
        <dbReference type="ARBA" id="ARBA00006676"/>
    </source>
</evidence>
<evidence type="ECO:0000256" key="1">
    <source>
        <dbReference type="ARBA" id="ARBA00001947"/>
    </source>
</evidence>
<accession>A0ABS2EBZ6</accession>
<evidence type="ECO:0000256" key="4">
    <source>
        <dbReference type="ARBA" id="ARBA00022723"/>
    </source>
</evidence>
<evidence type="ECO:0000256" key="3">
    <source>
        <dbReference type="ARBA" id="ARBA00012784"/>
    </source>
</evidence>
<dbReference type="InterPro" id="IPR001365">
    <property type="entry name" value="A_deaminase_dom"/>
</dbReference>
<keyword evidence="9" id="KW-1185">Reference proteome</keyword>
<comment type="caution">
    <text evidence="8">The sequence shown here is derived from an EMBL/GenBank/DDBJ whole genome shotgun (WGS) entry which is preliminary data.</text>
</comment>
<dbReference type="SUPFAM" id="SSF51556">
    <property type="entry name" value="Metallo-dependent hydrolases"/>
    <property type="match status" value="1"/>
</dbReference>
<dbReference type="GO" id="GO:0016787">
    <property type="term" value="F:hydrolase activity"/>
    <property type="evidence" value="ECO:0007669"/>
    <property type="project" value="UniProtKB-KW"/>
</dbReference>
<dbReference type="InterPro" id="IPR032466">
    <property type="entry name" value="Metal_Hydrolase"/>
</dbReference>
<reference evidence="8 9" key="1">
    <citation type="journal article" date="2021" name="Sci. Rep.">
        <title>The distribution of antibiotic resistance genes in chicken gut microbiota commensals.</title>
        <authorList>
            <person name="Juricova H."/>
            <person name="Matiasovicova J."/>
            <person name="Kubasova T."/>
            <person name="Cejkova D."/>
            <person name="Rychlik I."/>
        </authorList>
    </citation>
    <scope>NUCLEOTIDE SEQUENCE [LARGE SCALE GENOMIC DNA]</scope>
    <source>
        <strain evidence="8 9">An773</strain>
    </source>
</reference>